<gene>
    <name evidence="1" type="ORF">NOXIFER_172</name>
</gene>
<proteinExistence type="predicted"/>
<name>A0A1Y0SV08_9CAUD</name>
<evidence type="ECO:0000313" key="2">
    <source>
        <dbReference type="Proteomes" id="UP000224829"/>
    </source>
</evidence>
<protein>
    <submittedName>
        <fullName evidence="1">Virion structural protein</fullName>
    </submittedName>
</protein>
<dbReference type="OrthoDB" id="3783at10239"/>
<reference evidence="1 2" key="1">
    <citation type="submission" date="2017-05" db="EMBL/GenBank/DDBJ databases">
        <authorList>
            <person name="Song R."/>
            <person name="Chenine A.L."/>
            <person name="Ruprecht R.M."/>
        </authorList>
    </citation>
    <scope>NUCLEOTIDE SEQUENCE [LARGE SCALE GENOMIC DNA]</scope>
</reference>
<keyword evidence="2" id="KW-1185">Reference proteome</keyword>
<dbReference type="EMBL" id="MF063068">
    <property type="protein sequence ID" value="ARV77341.1"/>
    <property type="molecule type" value="Genomic_DNA"/>
</dbReference>
<accession>A0A1Y0SV08</accession>
<sequence length="437" mass="48919">MYTLKGFFTFAGLFNNQLDQVAPFGELSEDAKSYAKDKLTYTNGQVSAETSLVVFHTVKDNVRIPAPVTVSNTALTIGAFLISRARSGQIPVDAYILRQQLNAEFASLATDFQTGAILTGDSLRMPEWISYKDSSAGLGDNTVTVWLSDTSFSNQYDEFDIEVVPPILPLDDFFKDPLVVKGLIADYDLVEKTDEAQAKKGKYPFTQIKTLRYDYNNPVVPTDLTPTYWIVLIYGQAGNNPDLIREAIVKEVLDKSTHTRDEWAVILPDLFRTTEFIFTPFWNQYSVPNHEFQGGIYSPTVNPREVLPVIKRTARGTGYTDVYVEGRYEISQNIYKSLAFGVVGNPDNRDGLTQFSDKFPDYMVVSNDNDDADRMSATTVEWSALFSRLLVAAEEMTMYTAVPQGLSRVQRDGIVYASGYYKNVNYLVASKPSLASL</sequence>
<dbReference type="Proteomes" id="UP000224829">
    <property type="component" value="Segment"/>
</dbReference>
<organism evidence="1 2">
    <name type="scientific">Pseudomonas phage Noxifer</name>
    <dbReference type="NCBI Taxonomy" id="2006684"/>
    <lineage>
        <taxon>Viruses</taxon>
        <taxon>Duplodnaviria</taxon>
        <taxon>Heunggongvirae</taxon>
        <taxon>Uroviricota</taxon>
        <taxon>Caudoviricetes</taxon>
        <taxon>Chimalliviridae</taxon>
        <taxon>Noxifervirus</taxon>
        <taxon>Noxifervirus noxifer</taxon>
    </lineage>
</organism>
<evidence type="ECO:0000313" key="1">
    <source>
        <dbReference type="EMBL" id="ARV77341.1"/>
    </source>
</evidence>